<dbReference type="GO" id="GO:0006355">
    <property type="term" value="P:regulation of DNA-templated transcription"/>
    <property type="evidence" value="ECO:0007669"/>
    <property type="project" value="InterPro"/>
</dbReference>
<dbReference type="PROSITE" id="PS50043">
    <property type="entry name" value="HTH_LUXR_2"/>
    <property type="match status" value="1"/>
</dbReference>
<keyword evidence="1 3" id="KW-0597">Phosphoprotein</keyword>
<evidence type="ECO:0000313" key="6">
    <source>
        <dbReference type="EMBL" id="TNC76240.1"/>
    </source>
</evidence>
<dbReference type="GO" id="GO:0000160">
    <property type="term" value="P:phosphorelay signal transduction system"/>
    <property type="evidence" value="ECO:0007669"/>
    <property type="project" value="InterPro"/>
</dbReference>
<gene>
    <name evidence="6" type="ORF">FHI69_14970</name>
</gene>
<dbReference type="PANTHER" id="PTHR43214:SF43">
    <property type="entry name" value="TWO-COMPONENT RESPONSE REGULATOR"/>
    <property type="match status" value="1"/>
</dbReference>
<feature type="domain" description="HTH luxR-type" evidence="4">
    <location>
        <begin position="141"/>
        <end position="206"/>
    </location>
</feature>
<keyword evidence="2" id="KW-0238">DNA-binding</keyword>
<dbReference type="SMART" id="SM00448">
    <property type="entry name" value="REC"/>
    <property type="match status" value="1"/>
</dbReference>
<dbReference type="Proteomes" id="UP000305681">
    <property type="component" value="Unassembled WGS sequence"/>
</dbReference>
<dbReference type="InterPro" id="IPR016032">
    <property type="entry name" value="Sig_transdc_resp-reg_C-effctor"/>
</dbReference>
<dbReference type="PANTHER" id="PTHR43214">
    <property type="entry name" value="TWO-COMPONENT RESPONSE REGULATOR"/>
    <property type="match status" value="1"/>
</dbReference>
<comment type="caution">
    <text evidence="6">The sequence shown here is derived from an EMBL/GenBank/DDBJ whole genome shotgun (WGS) entry which is preliminary data.</text>
</comment>
<name>A0A031GXZ2_9BURK</name>
<reference evidence="6 7" key="1">
    <citation type="submission" date="2019-06" db="EMBL/GenBank/DDBJ databases">
        <title>Genome sequence of Janthinobacterium lividum UCD_MED1.</title>
        <authorList>
            <person name="De Leon M.E."/>
            <person name="Jospin G."/>
        </authorList>
    </citation>
    <scope>NUCLEOTIDE SEQUENCE [LARGE SCALE GENOMIC DNA]</scope>
    <source>
        <strain evidence="6 7">UCD_MED1</strain>
    </source>
</reference>
<evidence type="ECO:0000259" key="4">
    <source>
        <dbReference type="PROSITE" id="PS50043"/>
    </source>
</evidence>
<organism evidence="6 7">
    <name type="scientific">Janthinobacterium lividum</name>
    <dbReference type="NCBI Taxonomy" id="29581"/>
    <lineage>
        <taxon>Bacteria</taxon>
        <taxon>Pseudomonadati</taxon>
        <taxon>Pseudomonadota</taxon>
        <taxon>Betaproteobacteria</taxon>
        <taxon>Burkholderiales</taxon>
        <taxon>Oxalobacteraceae</taxon>
        <taxon>Janthinobacterium</taxon>
    </lineage>
</organism>
<dbReference type="CDD" id="cd06170">
    <property type="entry name" value="LuxR_C_like"/>
    <property type="match status" value="1"/>
</dbReference>
<dbReference type="PROSITE" id="PS50110">
    <property type="entry name" value="RESPONSE_REGULATORY"/>
    <property type="match status" value="1"/>
</dbReference>
<feature type="modified residue" description="4-aspartylphosphate" evidence="3">
    <location>
        <position position="60"/>
    </location>
</feature>
<dbReference type="Pfam" id="PF00196">
    <property type="entry name" value="GerE"/>
    <property type="match status" value="1"/>
</dbReference>
<evidence type="ECO:0000256" key="3">
    <source>
        <dbReference type="PROSITE-ProRule" id="PRU00169"/>
    </source>
</evidence>
<dbReference type="SMART" id="SM00421">
    <property type="entry name" value="HTH_LUXR"/>
    <property type="match status" value="1"/>
</dbReference>
<feature type="domain" description="Response regulatory" evidence="5">
    <location>
        <begin position="9"/>
        <end position="125"/>
    </location>
</feature>
<dbReference type="InterPro" id="IPR001789">
    <property type="entry name" value="Sig_transdc_resp-reg_receiver"/>
</dbReference>
<dbReference type="Pfam" id="PF00072">
    <property type="entry name" value="Response_reg"/>
    <property type="match status" value="1"/>
</dbReference>
<dbReference type="GO" id="GO:0003677">
    <property type="term" value="F:DNA binding"/>
    <property type="evidence" value="ECO:0007669"/>
    <property type="project" value="UniProtKB-KW"/>
</dbReference>
<evidence type="ECO:0000256" key="2">
    <source>
        <dbReference type="ARBA" id="ARBA00023125"/>
    </source>
</evidence>
<dbReference type="RefSeq" id="WP_034747178.1">
    <property type="nucleotide sequence ID" value="NZ_JFYR01000001.1"/>
</dbReference>
<sequence>MRSDTAPIRVLIADDHQLLLDGIAALLRAFPGVVLVGQATDGQQAAQQFDALLPDVTLMDLQMPVMSGLDAIGAIRARHPQARIIVLTTYKGDTQVLRAIRAGACGYVLKSALRHELLAAIQNVHAGRRHITPEIEAELALYACSDVLSNRELDVLKQVAQGNSNRETGALLQIKEETVKAHMSTILAKLGARDRTHAVTIALRRGILDA</sequence>
<protein>
    <submittedName>
        <fullName evidence="6">Response regulator transcription factor</fullName>
    </submittedName>
</protein>
<dbReference type="OrthoDB" id="9780593at2"/>
<proteinExistence type="predicted"/>
<evidence type="ECO:0000259" key="5">
    <source>
        <dbReference type="PROSITE" id="PS50110"/>
    </source>
</evidence>
<accession>A0A031GXZ2</accession>
<dbReference type="InterPro" id="IPR011006">
    <property type="entry name" value="CheY-like_superfamily"/>
</dbReference>
<evidence type="ECO:0000313" key="7">
    <source>
        <dbReference type="Proteomes" id="UP000305681"/>
    </source>
</evidence>
<dbReference type="eggNOG" id="COG2197">
    <property type="taxonomic scope" value="Bacteria"/>
</dbReference>
<dbReference type="CDD" id="cd17535">
    <property type="entry name" value="REC_NarL-like"/>
    <property type="match status" value="1"/>
</dbReference>
<dbReference type="InterPro" id="IPR058245">
    <property type="entry name" value="NreC/VraR/RcsB-like_REC"/>
</dbReference>
<dbReference type="SUPFAM" id="SSF52172">
    <property type="entry name" value="CheY-like"/>
    <property type="match status" value="1"/>
</dbReference>
<evidence type="ECO:0000256" key="1">
    <source>
        <dbReference type="ARBA" id="ARBA00022553"/>
    </source>
</evidence>
<dbReference type="SUPFAM" id="SSF46894">
    <property type="entry name" value="C-terminal effector domain of the bipartite response regulators"/>
    <property type="match status" value="1"/>
</dbReference>
<dbReference type="InterPro" id="IPR039420">
    <property type="entry name" value="WalR-like"/>
</dbReference>
<dbReference type="InterPro" id="IPR000792">
    <property type="entry name" value="Tscrpt_reg_LuxR_C"/>
</dbReference>
<dbReference type="EMBL" id="VDGE01000005">
    <property type="protein sequence ID" value="TNC76240.1"/>
    <property type="molecule type" value="Genomic_DNA"/>
</dbReference>
<dbReference type="PRINTS" id="PR00038">
    <property type="entry name" value="HTHLUXR"/>
</dbReference>
<dbReference type="AlphaFoldDB" id="A0A031GXZ2"/>
<dbReference type="Gene3D" id="3.40.50.2300">
    <property type="match status" value="1"/>
</dbReference>